<sequence>MHPPQVHARALKLRAEGVPFGEICRDLGLPRRTVGHWFYGDRPRRRAEREANPSRCARCSDPPADLENQRDYAYLLGLYLGDGHLVTSTKVPVLRVYCTAGWPRLVDACETAMLRVLAKKVQRVNRTGCIAVQSYSNHWPCLFPQHGPGTKHTRAIILVPWQEQIVDHHAEEFLRGLFHSDGYRVINRIRRPKKTYEYPRYHFSNESLDIMGLCRKSLDQLGIGWRMCKPNMLSVAQREGVARLDEFIGPKS</sequence>
<dbReference type="EMBL" id="JRTT01000009">
    <property type="protein sequence ID" value="KHD77637.1"/>
    <property type="molecule type" value="Genomic_DNA"/>
</dbReference>
<gene>
    <name evidence="2" type="ORF">MB27_09110</name>
</gene>
<proteinExistence type="predicted"/>
<dbReference type="GO" id="GO:0016539">
    <property type="term" value="P:intein-mediated protein splicing"/>
    <property type="evidence" value="ECO:0007669"/>
    <property type="project" value="InterPro"/>
</dbReference>
<feature type="domain" description="DOD-type homing endonuclease" evidence="1">
    <location>
        <begin position="75"/>
        <end position="223"/>
    </location>
</feature>
<name>A0A0A6XC03_ACTUT</name>
<dbReference type="STRING" id="1869.MB27_09110"/>
<dbReference type="SUPFAM" id="SSF55608">
    <property type="entry name" value="Homing endonucleases"/>
    <property type="match status" value="1"/>
</dbReference>
<dbReference type="PRINTS" id="PR00379">
    <property type="entry name" value="INTEIN"/>
</dbReference>
<dbReference type="PROSITE" id="PS50819">
    <property type="entry name" value="INTEIN_ENDONUCLEASE"/>
    <property type="match status" value="1"/>
</dbReference>
<accession>A0A0A6XC03</accession>
<dbReference type="InterPro" id="IPR027434">
    <property type="entry name" value="Homing_endonucl"/>
</dbReference>
<organism evidence="2 3">
    <name type="scientific">Actinoplanes utahensis</name>
    <dbReference type="NCBI Taxonomy" id="1869"/>
    <lineage>
        <taxon>Bacteria</taxon>
        <taxon>Bacillati</taxon>
        <taxon>Actinomycetota</taxon>
        <taxon>Actinomycetes</taxon>
        <taxon>Micromonosporales</taxon>
        <taxon>Micromonosporaceae</taxon>
        <taxon>Actinoplanes</taxon>
    </lineage>
</organism>
<comment type="caution">
    <text evidence="2">The sequence shown here is derived from an EMBL/GenBank/DDBJ whole genome shotgun (WGS) entry which is preliminary data.</text>
</comment>
<evidence type="ECO:0000259" key="1">
    <source>
        <dbReference type="PROSITE" id="PS50819"/>
    </source>
</evidence>
<dbReference type="eggNOG" id="COG3780">
    <property type="taxonomic scope" value="Bacteria"/>
</dbReference>
<dbReference type="InterPro" id="IPR006142">
    <property type="entry name" value="INTEIN"/>
</dbReference>
<protein>
    <recommendedName>
        <fullName evidence="1">DOD-type homing endonuclease domain-containing protein</fullName>
    </recommendedName>
</protein>
<dbReference type="OrthoDB" id="3366805at2"/>
<dbReference type="AlphaFoldDB" id="A0A0A6XC03"/>
<dbReference type="Proteomes" id="UP000054537">
    <property type="component" value="Unassembled WGS sequence"/>
</dbReference>
<evidence type="ECO:0000313" key="3">
    <source>
        <dbReference type="Proteomes" id="UP000054537"/>
    </source>
</evidence>
<dbReference type="Gene3D" id="3.10.28.10">
    <property type="entry name" value="Homing endonucleases"/>
    <property type="match status" value="1"/>
</dbReference>
<evidence type="ECO:0000313" key="2">
    <source>
        <dbReference type="EMBL" id="KHD77637.1"/>
    </source>
</evidence>
<keyword evidence="3" id="KW-1185">Reference proteome</keyword>
<dbReference type="GO" id="GO:0004519">
    <property type="term" value="F:endonuclease activity"/>
    <property type="evidence" value="ECO:0007669"/>
    <property type="project" value="InterPro"/>
</dbReference>
<dbReference type="InterPro" id="IPR004042">
    <property type="entry name" value="Intein_endonuc_central"/>
</dbReference>
<reference evidence="2 3" key="1">
    <citation type="submission" date="2014-10" db="EMBL/GenBank/DDBJ databases">
        <title>Draft genome sequence of Actinoplanes utahensis NRRL 12052.</title>
        <authorList>
            <person name="Velasco-Bucheli B."/>
            <person name="del Cerro C."/>
            <person name="Hormigo D."/>
            <person name="Garcia J.L."/>
            <person name="Acebal C."/>
            <person name="Arroyo M."/>
            <person name="de la Mata I."/>
        </authorList>
    </citation>
    <scope>NUCLEOTIDE SEQUENCE [LARGE SCALE GENOMIC DNA]</scope>
    <source>
        <strain evidence="2 3">NRRL 12052</strain>
    </source>
</reference>